<protein>
    <submittedName>
        <fullName evidence="8">Uncharacterized protein</fullName>
    </submittedName>
</protein>
<evidence type="ECO:0000256" key="1">
    <source>
        <dbReference type="ARBA" id="ARBA00004141"/>
    </source>
</evidence>
<feature type="transmembrane region" description="Helical" evidence="7">
    <location>
        <begin position="57"/>
        <end position="77"/>
    </location>
</feature>
<evidence type="ECO:0000256" key="7">
    <source>
        <dbReference type="SAM" id="Phobius"/>
    </source>
</evidence>
<evidence type="ECO:0000256" key="4">
    <source>
        <dbReference type="ARBA" id="ARBA00022989"/>
    </source>
</evidence>
<dbReference type="PROSITE" id="PS00221">
    <property type="entry name" value="MIP"/>
    <property type="match status" value="1"/>
</dbReference>
<evidence type="ECO:0000256" key="3">
    <source>
        <dbReference type="ARBA" id="ARBA00022692"/>
    </source>
</evidence>
<dbReference type="OrthoDB" id="1300481at2759"/>
<comment type="similarity">
    <text evidence="6">Belongs to the MIP/aquaporin (TC 1.A.8) family.</text>
</comment>
<keyword evidence="3 6" id="KW-0812">Transmembrane</keyword>
<dbReference type="InterPro" id="IPR022357">
    <property type="entry name" value="MIP_CS"/>
</dbReference>
<dbReference type="GO" id="GO:0016020">
    <property type="term" value="C:membrane"/>
    <property type="evidence" value="ECO:0007669"/>
    <property type="project" value="UniProtKB-SubCell"/>
</dbReference>
<dbReference type="CDD" id="cd00333">
    <property type="entry name" value="MIP"/>
    <property type="match status" value="1"/>
</dbReference>
<dbReference type="Pfam" id="PF00230">
    <property type="entry name" value="MIP"/>
    <property type="match status" value="1"/>
</dbReference>
<dbReference type="GO" id="GO:0015250">
    <property type="term" value="F:water channel activity"/>
    <property type="evidence" value="ECO:0007669"/>
    <property type="project" value="TreeGrafter"/>
</dbReference>
<evidence type="ECO:0000256" key="6">
    <source>
        <dbReference type="RuleBase" id="RU000477"/>
    </source>
</evidence>
<dbReference type="InterPro" id="IPR000425">
    <property type="entry name" value="MIP"/>
</dbReference>
<reference evidence="9" key="1">
    <citation type="journal article" date="2023" name="Proc. Natl. Acad. Sci. U.S.A.">
        <title>Genomic and structural basis for evolution of tropane alkaloid biosynthesis.</title>
        <authorList>
            <person name="Wanga Y.-J."/>
            <person name="Taina T."/>
            <person name="Yua J.-Y."/>
            <person name="Lia J."/>
            <person name="Xua B."/>
            <person name="Chenc J."/>
            <person name="D'Auriad J.C."/>
            <person name="Huanga J.-P."/>
            <person name="Huanga S.-X."/>
        </authorList>
    </citation>
    <scope>NUCLEOTIDE SEQUENCE [LARGE SCALE GENOMIC DNA]</scope>
    <source>
        <strain evidence="9">cv. KIB-2019</strain>
    </source>
</reference>
<keyword evidence="9" id="KW-1185">Reference proteome</keyword>
<dbReference type="InterPro" id="IPR023271">
    <property type="entry name" value="Aquaporin-like"/>
</dbReference>
<feature type="transmembrane region" description="Helical" evidence="7">
    <location>
        <begin position="170"/>
        <end position="188"/>
    </location>
</feature>
<feature type="transmembrane region" description="Helical" evidence="7">
    <location>
        <begin position="127"/>
        <end position="150"/>
    </location>
</feature>
<accession>A0A9Q1RN09</accession>
<evidence type="ECO:0000256" key="5">
    <source>
        <dbReference type="ARBA" id="ARBA00023136"/>
    </source>
</evidence>
<dbReference type="Gene3D" id="1.20.1080.10">
    <property type="entry name" value="Glycerol uptake facilitator protein"/>
    <property type="match status" value="1"/>
</dbReference>
<keyword evidence="2 6" id="KW-0813">Transport</keyword>
<feature type="transmembrane region" description="Helical" evidence="7">
    <location>
        <begin position="97"/>
        <end position="115"/>
    </location>
</feature>
<name>A0A9Q1RN09_9SOLA</name>
<proteinExistence type="inferred from homology"/>
<sequence length="308" mass="33203">MSGGAAPGNVMIAAAIAHAFSLFVAISVSSNISGGHVNPAVTFGCFLGGHITLCRSVLYWIAQLLGSVVALSLLKFATSGSDTSSYALKAGATPWNAIIFEIVMTFGLVYTVYATTIDPKRGNMESIAPIVIGFLVGANVLSGGGCFYGAEMNPAMAFGQALDSWTWKSHWIYWLGPFVGAAIAALVYDTIFIGSHEQLSTEVVEKERDEEEADSSSLDKLLKEIDEFESEEEVANCGLGEEECLECKAPEDEEDNNDRVYVPEKFKSIAVENMEILGLNSCLLEGVDFPTRILNLFWPLFGPDLRLG</sequence>
<gene>
    <name evidence="8" type="ORF">K7X08_027866</name>
</gene>
<dbReference type="PRINTS" id="PR00783">
    <property type="entry name" value="MINTRINSICP"/>
</dbReference>
<comment type="subcellular location">
    <subcellularLocation>
        <location evidence="1">Membrane</location>
        <topology evidence="1">Multi-pass membrane protein</topology>
    </subcellularLocation>
</comment>
<dbReference type="SUPFAM" id="SSF81338">
    <property type="entry name" value="Aquaporin-like"/>
    <property type="match status" value="1"/>
</dbReference>
<dbReference type="InterPro" id="IPR034294">
    <property type="entry name" value="Aquaporin_transptr"/>
</dbReference>
<keyword evidence="4 7" id="KW-1133">Transmembrane helix</keyword>
<dbReference type="EMBL" id="JAJAGQ010000003">
    <property type="protein sequence ID" value="KAJ8568333.1"/>
    <property type="molecule type" value="Genomic_DNA"/>
</dbReference>
<evidence type="ECO:0000256" key="2">
    <source>
        <dbReference type="ARBA" id="ARBA00022448"/>
    </source>
</evidence>
<organism evidence="8 9">
    <name type="scientific">Anisodus acutangulus</name>
    <dbReference type="NCBI Taxonomy" id="402998"/>
    <lineage>
        <taxon>Eukaryota</taxon>
        <taxon>Viridiplantae</taxon>
        <taxon>Streptophyta</taxon>
        <taxon>Embryophyta</taxon>
        <taxon>Tracheophyta</taxon>
        <taxon>Spermatophyta</taxon>
        <taxon>Magnoliopsida</taxon>
        <taxon>eudicotyledons</taxon>
        <taxon>Gunneridae</taxon>
        <taxon>Pentapetalae</taxon>
        <taxon>asterids</taxon>
        <taxon>lamiids</taxon>
        <taxon>Solanales</taxon>
        <taxon>Solanaceae</taxon>
        <taxon>Solanoideae</taxon>
        <taxon>Hyoscyameae</taxon>
        <taxon>Anisodus</taxon>
    </lineage>
</organism>
<evidence type="ECO:0000313" key="8">
    <source>
        <dbReference type="EMBL" id="KAJ8568333.1"/>
    </source>
</evidence>
<dbReference type="AlphaFoldDB" id="A0A9Q1RN09"/>
<keyword evidence="5 7" id="KW-0472">Membrane</keyword>
<dbReference type="Proteomes" id="UP001152561">
    <property type="component" value="Unassembled WGS sequence"/>
</dbReference>
<comment type="caution">
    <text evidence="8">The sequence shown here is derived from an EMBL/GenBank/DDBJ whole genome shotgun (WGS) entry which is preliminary data.</text>
</comment>
<dbReference type="PANTHER" id="PTHR45665:SF32">
    <property type="entry name" value="AQUAPORIN TIP1-3-LIKE"/>
    <property type="match status" value="1"/>
</dbReference>
<dbReference type="PANTHER" id="PTHR45665">
    <property type="entry name" value="AQUAPORIN-8"/>
    <property type="match status" value="1"/>
</dbReference>
<evidence type="ECO:0000313" key="9">
    <source>
        <dbReference type="Proteomes" id="UP001152561"/>
    </source>
</evidence>
<feature type="transmembrane region" description="Helical" evidence="7">
    <location>
        <begin position="6"/>
        <end position="26"/>
    </location>
</feature>